<sequence>MKNIKFELSFSKQRKYELYLGFGDRLISKNKKKLERYLSTYKAVIKDNVYLLAQNQSQIESIYWDYYMQFDSSTQRIVQYELNNFKDRFDYIFKTFSRGNQNAFVFRNITSCFDSQMTCLQALKEFSFKYKIANLKQKVTALIKHHESLEQVFELERHRLDLTADHKKRTKVITLVNSKVNE</sequence>
<proteinExistence type="predicted"/>
<dbReference type="EMBL" id="JAABOO010000002">
    <property type="protein sequence ID" value="NER13549.1"/>
    <property type="molecule type" value="Genomic_DNA"/>
</dbReference>
<dbReference type="AlphaFoldDB" id="A0A6P0UNX6"/>
<organism evidence="1 2">
    <name type="scientific">Leptobacterium flavescens</name>
    <dbReference type="NCBI Taxonomy" id="472055"/>
    <lineage>
        <taxon>Bacteria</taxon>
        <taxon>Pseudomonadati</taxon>
        <taxon>Bacteroidota</taxon>
        <taxon>Flavobacteriia</taxon>
        <taxon>Flavobacteriales</taxon>
        <taxon>Flavobacteriaceae</taxon>
        <taxon>Leptobacterium</taxon>
    </lineage>
</organism>
<accession>A0A6P0UNX6</accession>
<dbReference type="Proteomes" id="UP000468581">
    <property type="component" value="Unassembled WGS sequence"/>
</dbReference>
<name>A0A6P0UNX6_9FLAO</name>
<protein>
    <submittedName>
        <fullName evidence="1">Uncharacterized protein</fullName>
    </submittedName>
</protein>
<evidence type="ECO:0000313" key="1">
    <source>
        <dbReference type="EMBL" id="NER13549.1"/>
    </source>
</evidence>
<keyword evidence="2" id="KW-1185">Reference proteome</keyword>
<reference evidence="1 2" key="1">
    <citation type="submission" date="2020-01" db="EMBL/GenBank/DDBJ databases">
        <title>Leptobacterium flavescens.</title>
        <authorList>
            <person name="Wang G."/>
        </authorList>
    </citation>
    <scope>NUCLEOTIDE SEQUENCE [LARGE SCALE GENOMIC DNA]</scope>
    <source>
        <strain evidence="1 2">KCTC 22160</strain>
    </source>
</reference>
<comment type="caution">
    <text evidence="1">The sequence shown here is derived from an EMBL/GenBank/DDBJ whole genome shotgun (WGS) entry which is preliminary data.</text>
</comment>
<evidence type="ECO:0000313" key="2">
    <source>
        <dbReference type="Proteomes" id="UP000468581"/>
    </source>
</evidence>
<gene>
    <name evidence="1" type="ORF">GWK08_08885</name>
</gene>
<dbReference type="RefSeq" id="WP_163606585.1">
    <property type="nucleotide sequence ID" value="NZ_JAABOO010000002.1"/>
</dbReference>